<evidence type="ECO:0000256" key="1">
    <source>
        <dbReference type="SAM" id="MobiDB-lite"/>
    </source>
</evidence>
<dbReference type="EMBL" id="BLKM01010325">
    <property type="protein sequence ID" value="GFG29776.1"/>
    <property type="molecule type" value="Genomic_DNA"/>
</dbReference>
<feature type="region of interest" description="Disordered" evidence="1">
    <location>
        <begin position="1142"/>
        <end position="1193"/>
    </location>
</feature>
<proteinExistence type="predicted"/>
<feature type="region of interest" description="Disordered" evidence="1">
    <location>
        <begin position="999"/>
        <end position="1023"/>
    </location>
</feature>
<feature type="compositionally biased region" description="Polar residues" evidence="1">
    <location>
        <begin position="1142"/>
        <end position="1153"/>
    </location>
</feature>
<name>A0A6L2PBQ2_COPFO</name>
<feature type="compositionally biased region" description="Low complexity" evidence="1">
    <location>
        <begin position="1061"/>
        <end position="1073"/>
    </location>
</feature>
<accession>A0A6L2PBQ2</accession>
<keyword evidence="3" id="KW-1185">Reference proteome</keyword>
<comment type="caution">
    <text evidence="2">The sequence shown here is derived from an EMBL/GenBank/DDBJ whole genome shotgun (WGS) entry which is preliminary data.</text>
</comment>
<feature type="region of interest" description="Disordered" evidence="1">
    <location>
        <begin position="1061"/>
        <end position="1112"/>
    </location>
</feature>
<dbReference type="InParanoid" id="A0A6L2PBQ2"/>
<evidence type="ECO:0000313" key="2">
    <source>
        <dbReference type="EMBL" id="GFG29776.1"/>
    </source>
</evidence>
<dbReference type="Proteomes" id="UP000502823">
    <property type="component" value="Unassembled WGS sequence"/>
</dbReference>
<reference evidence="3" key="1">
    <citation type="submission" date="2020-01" db="EMBL/GenBank/DDBJ databases">
        <title>Draft genome sequence of the Termite Coptotermes fromosanus.</title>
        <authorList>
            <person name="Itakura S."/>
            <person name="Yosikawa Y."/>
            <person name="Umezawa K."/>
        </authorList>
    </citation>
    <scope>NUCLEOTIDE SEQUENCE [LARGE SCALE GENOMIC DNA]</scope>
</reference>
<evidence type="ECO:0000313" key="3">
    <source>
        <dbReference type="Proteomes" id="UP000502823"/>
    </source>
</evidence>
<sequence length="1193" mass="128623">MLIDVPIPGDRNVIKKEAEKILKYKDLTIEIQRMWNAETKVTPIIIWATGTISKSFRKYLSSVPGKRDIKELQKTAVLGTAHTLREALLWALSAALLVLSAAAPKVVTTPDVSHEQDSSDVRNFTETYEGVSAVTSTSLHETYTAIPSQVLAPTGNFSRLLKKPQARTLSIPSFLGGEKETEDNQAAATSTIADIAPLNDHPLWKVHKYQGIDLSPVLLPTAYGPPSESYGPPAETYGPPAEIYGPRAETYAQPAETYGPPAETYGPPAETYGPPAETYGQPAETYGPPAETYGPPAETYSLLQPSNPSEPYSPPTDTYSPPESSVSATRGTSAALSALDNLSGLISLLPEEGQSSSPSLSALNSLASLLSQKSNPGLSLEQLSALASLVRLLQAKTNGAPASTYGPPHTEGAEMSPVASLVKLVPPEKASSPGSLVARLQSLLRRRPNFLKTLLNALNLVRPWENKGASLRFVSPSTNYPLPIRKVRSTFDSKHNTVDKFIKNIPESKVVTTDKFQKNVVLGEFVPKTRKLGKLAVIKSFIPINTDTTIKGSTLSKLGKLGKLGIISGKLPLKFGIISKSGILKSSPSLGKHFPLKVHLSKFKGLKEHSISPLGKKHLPLKAAIVAAPLKVKKHLVSKVGTFGKIIKPVKLSILGKLSALKSHLLSELAKLVKTGVVAISHTPLKLLRKYAAIKKHFASKLIKLSAGAKHVKHGTLVAPIAAKKHSISKLKTLAKVAKSVKTALPSKLHTLTGLKGHLISKLKTDSKFGVIKHPKLKFGLLKEPAGHKRIIGLNAAKFGFTSLRKSETTSNSEISRKDGQIENGEKFGNNDDHILNGIPNSFLGTNPDADVPNLLVLPDLPPITLPANYKFQETGVEHPYVVKYSKSVPSALRNTAYIRPTRDPLPSYGAPAQRQQEGPLYNPVHVSSKYAPPTEPSTGFGPQKETSLFQLSQSNSQQAFTSFQTPTVSYQSSVQEPRNVINSYGQPTAQYRVLPTETGHTNSNFQTQPQNPSYDNAAQTSVTDTSASRLAYSVSQQNHIQPEVAGTSVQTGTYQFAQSASYPHHSYPSSRSDLPPGTSRSDTNIPSDDVPSKQDDFRPSTLAAATGSGYSRVTFQRSRQETPQDIGLANQKEGELDFVTTSTSDVSQSNGDLQDASAPVFHVPSTTSSEDSELRKQSVYSPDSNKFRAGNR</sequence>
<feature type="compositionally biased region" description="Low complexity" evidence="1">
    <location>
        <begin position="315"/>
        <end position="325"/>
    </location>
</feature>
<organism evidence="2 3">
    <name type="scientific">Coptotermes formosanus</name>
    <name type="common">Formosan subterranean termite</name>
    <dbReference type="NCBI Taxonomy" id="36987"/>
    <lineage>
        <taxon>Eukaryota</taxon>
        <taxon>Metazoa</taxon>
        <taxon>Ecdysozoa</taxon>
        <taxon>Arthropoda</taxon>
        <taxon>Hexapoda</taxon>
        <taxon>Insecta</taxon>
        <taxon>Pterygota</taxon>
        <taxon>Neoptera</taxon>
        <taxon>Polyneoptera</taxon>
        <taxon>Dictyoptera</taxon>
        <taxon>Blattodea</taxon>
        <taxon>Blattoidea</taxon>
        <taxon>Termitoidae</taxon>
        <taxon>Rhinotermitidae</taxon>
        <taxon>Coptotermes</taxon>
    </lineage>
</organism>
<feature type="region of interest" description="Disordered" evidence="1">
    <location>
        <begin position="924"/>
        <end position="944"/>
    </location>
</feature>
<feature type="region of interest" description="Disordered" evidence="1">
    <location>
        <begin position="257"/>
        <end position="331"/>
    </location>
</feature>
<dbReference type="OrthoDB" id="8122776at2759"/>
<gene>
    <name evidence="2" type="ORF">Cfor_11499</name>
</gene>
<dbReference type="AlphaFoldDB" id="A0A6L2PBQ2"/>
<protein>
    <submittedName>
        <fullName evidence="2">Uncharacterized protein</fullName>
    </submittedName>
</protein>